<organism evidence="2 3">
    <name type="scientific">Pristionchus mayeri</name>
    <dbReference type="NCBI Taxonomy" id="1317129"/>
    <lineage>
        <taxon>Eukaryota</taxon>
        <taxon>Metazoa</taxon>
        <taxon>Ecdysozoa</taxon>
        <taxon>Nematoda</taxon>
        <taxon>Chromadorea</taxon>
        <taxon>Rhabditida</taxon>
        <taxon>Rhabditina</taxon>
        <taxon>Diplogasteromorpha</taxon>
        <taxon>Diplogasteroidea</taxon>
        <taxon>Neodiplogasteridae</taxon>
        <taxon>Pristionchus</taxon>
    </lineage>
</organism>
<comment type="caution">
    <text evidence="2">The sequence shown here is derived from an EMBL/GenBank/DDBJ whole genome shotgun (WGS) entry which is preliminary data.</text>
</comment>
<feature type="non-terminal residue" evidence="2">
    <location>
        <position position="127"/>
    </location>
</feature>
<evidence type="ECO:0000313" key="2">
    <source>
        <dbReference type="EMBL" id="GMR56038.1"/>
    </source>
</evidence>
<evidence type="ECO:0008006" key="4">
    <source>
        <dbReference type="Google" id="ProtNLM"/>
    </source>
</evidence>
<reference evidence="3" key="1">
    <citation type="submission" date="2022-10" db="EMBL/GenBank/DDBJ databases">
        <title>Genome assembly of Pristionchus species.</title>
        <authorList>
            <person name="Yoshida K."/>
            <person name="Sommer R.J."/>
        </authorList>
    </citation>
    <scope>NUCLEOTIDE SEQUENCE [LARGE SCALE GENOMIC DNA]</scope>
    <source>
        <strain evidence="3">RS5460</strain>
    </source>
</reference>
<dbReference type="EMBL" id="BTRK01000005">
    <property type="protein sequence ID" value="GMR56038.1"/>
    <property type="molecule type" value="Genomic_DNA"/>
</dbReference>
<gene>
    <name evidence="2" type="ORF">PMAYCL1PPCAC_26233</name>
</gene>
<feature type="chain" id="PRO_5042899033" description="Cyanocobalamin reductase (cyanide-eliminating)" evidence="1">
    <location>
        <begin position="20"/>
        <end position="127"/>
    </location>
</feature>
<dbReference type="Proteomes" id="UP001328107">
    <property type="component" value="Unassembled WGS sequence"/>
</dbReference>
<proteinExistence type="predicted"/>
<feature type="non-terminal residue" evidence="2">
    <location>
        <position position="1"/>
    </location>
</feature>
<accession>A0AAN5I833</accession>
<keyword evidence="3" id="KW-1185">Reference proteome</keyword>
<sequence length="127" mass="14813">EMILPKLALLLQIFMTVQSRKVTYITLGVDFENSGDEFKQLYDHFVAVQSKPRDNPDDNIDSYIVPAENLTLFAYKFAYEDSDEPRIPELLRALSKELCKFEPNRLPAHGRYWCDRDHSDQLAHVHV</sequence>
<feature type="signal peptide" evidence="1">
    <location>
        <begin position="1"/>
        <end position="19"/>
    </location>
</feature>
<name>A0AAN5I833_9BILA</name>
<evidence type="ECO:0000313" key="3">
    <source>
        <dbReference type="Proteomes" id="UP001328107"/>
    </source>
</evidence>
<evidence type="ECO:0000256" key="1">
    <source>
        <dbReference type="SAM" id="SignalP"/>
    </source>
</evidence>
<protein>
    <recommendedName>
        <fullName evidence="4">Cyanocobalamin reductase (cyanide-eliminating)</fullName>
    </recommendedName>
</protein>
<dbReference type="AlphaFoldDB" id="A0AAN5I833"/>
<keyword evidence="1" id="KW-0732">Signal</keyword>